<dbReference type="AlphaFoldDB" id="A0A6P7GIN5"/>
<evidence type="ECO:0000313" key="3">
    <source>
        <dbReference type="RefSeq" id="XP_028149781.1"/>
    </source>
</evidence>
<keyword evidence="2" id="KW-1133">Transmembrane helix</keyword>
<dbReference type="InParanoid" id="A0A6P7GIN5"/>
<feature type="compositionally biased region" description="Basic residues" evidence="1">
    <location>
        <begin position="138"/>
        <end position="148"/>
    </location>
</feature>
<protein>
    <submittedName>
        <fullName evidence="3">Uncharacterized protein LOC114343173</fullName>
    </submittedName>
</protein>
<keyword evidence="2" id="KW-0812">Transmembrane</keyword>
<sequence>MSGEEEYRTATPEKEKAKEKEEENIRPKLRKTVSLEEILFKKRKEKLFSRKHANRRSTQLTPRRKKRRGSEKRRTSVTDKSFSKYTVDNEWRRQSKVSYRDIYAYKDNSRRNSSYQDYRRHSSFTERNPSYKEATRRNSSRRSSHISSRKPSVSSRHHDYTEEEIKKYKHRKKIVITILLTFFVLSFISILTVVITLTHRSTAMVQTNNSTRNVTYYTFSGSADHMCREHGIGKLCS</sequence>
<feature type="region of interest" description="Disordered" evidence="1">
    <location>
        <begin position="1"/>
        <end position="28"/>
    </location>
</feature>
<feature type="transmembrane region" description="Helical" evidence="2">
    <location>
        <begin position="174"/>
        <end position="197"/>
    </location>
</feature>
<feature type="compositionally biased region" description="Basic and acidic residues" evidence="1">
    <location>
        <begin position="1"/>
        <end position="26"/>
    </location>
</feature>
<evidence type="ECO:0000256" key="1">
    <source>
        <dbReference type="SAM" id="MobiDB-lite"/>
    </source>
</evidence>
<reference evidence="3" key="1">
    <citation type="submission" date="2025-08" db="UniProtKB">
        <authorList>
            <consortium name="RefSeq"/>
        </authorList>
    </citation>
    <scope>IDENTIFICATION</scope>
    <source>
        <tissue evidence="3">Whole insect</tissue>
    </source>
</reference>
<accession>A0A6P7GIN5</accession>
<gene>
    <name evidence="3" type="primary">LOC114343173</name>
</gene>
<keyword evidence="2" id="KW-0472">Membrane</keyword>
<evidence type="ECO:0000256" key="2">
    <source>
        <dbReference type="SAM" id="Phobius"/>
    </source>
</evidence>
<dbReference type="RefSeq" id="XP_028149781.1">
    <property type="nucleotide sequence ID" value="XM_028293980.1"/>
</dbReference>
<feature type="compositionally biased region" description="Basic residues" evidence="1">
    <location>
        <begin position="62"/>
        <end position="71"/>
    </location>
</feature>
<feature type="region of interest" description="Disordered" evidence="1">
    <location>
        <begin position="46"/>
        <end position="80"/>
    </location>
</feature>
<feature type="compositionally biased region" description="Basic residues" evidence="1">
    <location>
        <begin position="46"/>
        <end position="55"/>
    </location>
</feature>
<feature type="region of interest" description="Disordered" evidence="1">
    <location>
        <begin position="111"/>
        <end position="163"/>
    </location>
</feature>
<feature type="compositionally biased region" description="Basic and acidic residues" evidence="1">
    <location>
        <begin position="117"/>
        <end position="136"/>
    </location>
</feature>
<proteinExistence type="predicted"/>
<organism evidence="3">
    <name type="scientific">Diabrotica virgifera virgifera</name>
    <name type="common">western corn rootworm</name>
    <dbReference type="NCBI Taxonomy" id="50390"/>
    <lineage>
        <taxon>Eukaryota</taxon>
        <taxon>Metazoa</taxon>
        <taxon>Ecdysozoa</taxon>
        <taxon>Arthropoda</taxon>
        <taxon>Hexapoda</taxon>
        <taxon>Insecta</taxon>
        <taxon>Pterygota</taxon>
        <taxon>Neoptera</taxon>
        <taxon>Endopterygota</taxon>
        <taxon>Coleoptera</taxon>
        <taxon>Polyphaga</taxon>
        <taxon>Cucujiformia</taxon>
        <taxon>Chrysomeloidea</taxon>
        <taxon>Chrysomelidae</taxon>
        <taxon>Galerucinae</taxon>
        <taxon>Diabroticina</taxon>
        <taxon>Diabroticites</taxon>
        <taxon>Diabrotica</taxon>
    </lineage>
</organism>
<name>A0A6P7GIN5_DIAVI</name>